<dbReference type="AlphaFoldDB" id="W8JGA2"/>
<dbReference type="InterPro" id="IPR050156">
    <property type="entry name" value="TC-AMP_synthase_SUA5"/>
</dbReference>
<dbReference type="GO" id="GO:0008033">
    <property type="term" value="P:tRNA processing"/>
    <property type="evidence" value="ECO:0007669"/>
    <property type="project" value="UniProtKB-KW"/>
</dbReference>
<evidence type="ECO:0000256" key="4">
    <source>
        <dbReference type="ARBA" id="ARBA00022490"/>
    </source>
</evidence>
<dbReference type="Proteomes" id="UP000019433">
    <property type="component" value="Chromosome"/>
</dbReference>
<proteinExistence type="inferred from homology"/>
<dbReference type="eggNOG" id="COG0009">
    <property type="taxonomic scope" value="Bacteria"/>
</dbReference>
<evidence type="ECO:0000256" key="3">
    <source>
        <dbReference type="ARBA" id="ARBA00012584"/>
    </source>
</evidence>
<evidence type="ECO:0000313" key="13">
    <source>
        <dbReference type="EMBL" id="AHK63190.1"/>
    </source>
</evidence>
<dbReference type="GO" id="GO:0003725">
    <property type="term" value="F:double-stranded RNA binding"/>
    <property type="evidence" value="ECO:0007669"/>
    <property type="project" value="InterPro"/>
</dbReference>
<feature type="domain" description="YrdC-like" evidence="12">
    <location>
        <begin position="15"/>
        <end position="193"/>
    </location>
</feature>
<keyword evidence="6" id="KW-0819">tRNA processing</keyword>
<evidence type="ECO:0000256" key="6">
    <source>
        <dbReference type="ARBA" id="ARBA00022694"/>
    </source>
</evidence>
<dbReference type="PANTHER" id="PTHR17490">
    <property type="entry name" value="SUA5"/>
    <property type="match status" value="1"/>
</dbReference>
<keyword evidence="8" id="KW-0547">Nucleotide-binding</keyword>
<keyword evidence="5" id="KW-0808">Transferase</keyword>
<comment type="catalytic activity">
    <reaction evidence="11">
        <text>L-threonine + hydrogencarbonate + ATP = L-threonylcarbamoyladenylate + diphosphate + H2O</text>
        <dbReference type="Rhea" id="RHEA:36407"/>
        <dbReference type="ChEBI" id="CHEBI:15377"/>
        <dbReference type="ChEBI" id="CHEBI:17544"/>
        <dbReference type="ChEBI" id="CHEBI:30616"/>
        <dbReference type="ChEBI" id="CHEBI:33019"/>
        <dbReference type="ChEBI" id="CHEBI:57926"/>
        <dbReference type="ChEBI" id="CHEBI:73682"/>
        <dbReference type="EC" id="2.7.7.87"/>
    </reaction>
</comment>
<dbReference type="STRING" id="1229831.M832_03250"/>
<evidence type="ECO:0000256" key="1">
    <source>
        <dbReference type="ARBA" id="ARBA00004496"/>
    </source>
</evidence>
<dbReference type="InterPro" id="IPR006070">
    <property type="entry name" value="Sua5-like_dom"/>
</dbReference>
<dbReference type="GO" id="GO:0061710">
    <property type="term" value="F:L-threonylcarbamoyladenylate synthase"/>
    <property type="evidence" value="ECO:0007669"/>
    <property type="project" value="UniProtKB-EC"/>
</dbReference>
<dbReference type="EMBL" id="CP006571">
    <property type="protein sequence ID" value="AHK63190.1"/>
    <property type="molecule type" value="Genomic_DNA"/>
</dbReference>
<accession>W8JGA2</accession>
<dbReference type="PROSITE" id="PS51163">
    <property type="entry name" value="YRDC"/>
    <property type="match status" value="1"/>
</dbReference>
<keyword evidence="7" id="KW-0548">Nucleotidyltransferase</keyword>
<dbReference type="GO" id="GO:0005524">
    <property type="term" value="F:ATP binding"/>
    <property type="evidence" value="ECO:0007669"/>
    <property type="project" value="UniProtKB-KW"/>
</dbReference>
<evidence type="ECO:0000256" key="10">
    <source>
        <dbReference type="ARBA" id="ARBA00029774"/>
    </source>
</evidence>
<dbReference type="KEGG" id="cav:M832_03250"/>
<evidence type="ECO:0000313" key="14">
    <source>
        <dbReference type="Proteomes" id="UP000019433"/>
    </source>
</evidence>
<dbReference type="EC" id="2.7.7.87" evidence="3"/>
<reference evidence="13 14" key="1">
    <citation type="journal article" date="2014" name="Syst. Appl. Microbiol.">
        <title>Evidence for the existence of two new members of the family Chlamydiaceae and proposal of Chlamydia avium sp. nov. and Chlamydia gallinacea sp. nov.</title>
        <authorList>
            <person name="Sachse K."/>
            <person name="Laroucau K."/>
            <person name="Riege K."/>
            <person name="Wehner S."/>
            <person name="Dilcher M."/>
            <person name="Creasy H.H."/>
            <person name="Weidmann M."/>
            <person name="Myers G."/>
            <person name="Vorimore F."/>
            <person name="Vicari N."/>
            <person name="Magnino S."/>
            <person name="Liebler-Tenorio E."/>
            <person name="Ruettger A."/>
            <person name="Bavoil P.M."/>
            <person name="Hufert F.T."/>
            <person name="Rossello-Mora R."/>
            <person name="Marz M."/>
        </authorList>
    </citation>
    <scope>NUCLEOTIDE SEQUENCE [LARGE SCALE GENOMIC DNA]</scope>
    <source>
        <strain evidence="13 14">10DC88</strain>
    </source>
</reference>
<protein>
    <recommendedName>
        <fullName evidence="10">L-threonylcarbamoyladenylate synthase</fullName>
        <ecNumber evidence="3">2.7.7.87</ecNumber>
    </recommendedName>
    <alternativeName>
        <fullName evidence="10">L-threonylcarbamoyladenylate synthase</fullName>
    </alternativeName>
</protein>
<comment type="subcellular location">
    <subcellularLocation>
        <location evidence="1">Cytoplasm</location>
    </subcellularLocation>
</comment>
<dbReference type="GO" id="GO:0006450">
    <property type="term" value="P:regulation of translational fidelity"/>
    <property type="evidence" value="ECO:0007669"/>
    <property type="project" value="TreeGrafter"/>
</dbReference>
<organism evidence="13 14">
    <name type="scientific">Chlamydia avium 10DC88</name>
    <dbReference type="NCBI Taxonomy" id="1229831"/>
    <lineage>
        <taxon>Bacteria</taxon>
        <taxon>Pseudomonadati</taxon>
        <taxon>Chlamydiota</taxon>
        <taxon>Chlamydiia</taxon>
        <taxon>Chlamydiales</taxon>
        <taxon>Chlamydiaceae</taxon>
        <taxon>Chlamydia/Chlamydophila group</taxon>
        <taxon>Chlamydia</taxon>
    </lineage>
</organism>
<dbReference type="Pfam" id="PF01300">
    <property type="entry name" value="Sua5_yciO_yrdC"/>
    <property type="match status" value="1"/>
</dbReference>
<keyword evidence="4" id="KW-0963">Cytoplasm</keyword>
<dbReference type="SUPFAM" id="SSF55821">
    <property type="entry name" value="YrdC/RibB"/>
    <property type="match status" value="1"/>
</dbReference>
<dbReference type="PATRIC" id="fig|1229831.3.peg.327"/>
<dbReference type="InterPro" id="IPR017945">
    <property type="entry name" value="DHBP_synth_RibB-like_a/b_dom"/>
</dbReference>
<sequence length="296" mass="33411">MSNIFHSVMSISIQDLFIKNALEFLKKGKVIAFPTDTVYGLGVALNFPGAESQIYTLKQRDPRKPLVVYVNELKDIEKVSGLALSAQEKILAEKFFPGPITLLVNHANPQFLQKYLGFRIISSPVLKKLIQDAGPLLGTSANISNFPPAIVSDEVLEDFSDKDIYVIPGQCDYGLESTVISADPLKIYREGIISKKMISNVIPGVIDCVCTQRSFDNYVKIYTVKSQSHLNEFLEFHPDFQGIICHYPRPRDFYPTLRKALRAIKSEVIFLYDSHTSMYPELSSYLTPYTFNPIKL</sequence>
<evidence type="ECO:0000256" key="11">
    <source>
        <dbReference type="ARBA" id="ARBA00048366"/>
    </source>
</evidence>
<dbReference type="HOGENOM" id="CLU_989358_0_0_0"/>
<dbReference type="Gene3D" id="3.90.870.10">
    <property type="entry name" value="DHBP synthase"/>
    <property type="match status" value="1"/>
</dbReference>
<name>W8JGA2_9CHLA</name>
<comment type="similarity">
    <text evidence="2">Belongs to the SUA5 family.</text>
</comment>
<evidence type="ECO:0000256" key="8">
    <source>
        <dbReference type="ARBA" id="ARBA00022741"/>
    </source>
</evidence>
<dbReference type="GO" id="GO:0000049">
    <property type="term" value="F:tRNA binding"/>
    <property type="evidence" value="ECO:0007669"/>
    <property type="project" value="TreeGrafter"/>
</dbReference>
<evidence type="ECO:0000259" key="12">
    <source>
        <dbReference type="PROSITE" id="PS51163"/>
    </source>
</evidence>
<evidence type="ECO:0000256" key="5">
    <source>
        <dbReference type="ARBA" id="ARBA00022679"/>
    </source>
</evidence>
<dbReference type="GO" id="GO:0005737">
    <property type="term" value="C:cytoplasm"/>
    <property type="evidence" value="ECO:0007669"/>
    <property type="project" value="UniProtKB-SubCell"/>
</dbReference>
<dbReference type="PANTHER" id="PTHR17490:SF16">
    <property type="entry name" value="THREONYLCARBAMOYL-AMP SYNTHASE"/>
    <property type="match status" value="1"/>
</dbReference>
<evidence type="ECO:0000256" key="9">
    <source>
        <dbReference type="ARBA" id="ARBA00022840"/>
    </source>
</evidence>
<evidence type="ECO:0000256" key="7">
    <source>
        <dbReference type="ARBA" id="ARBA00022695"/>
    </source>
</evidence>
<keyword evidence="9" id="KW-0067">ATP-binding</keyword>
<evidence type="ECO:0000256" key="2">
    <source>
        <dbReference type="ARBA" id="ARBA00007663"/>
    </source>
</evidence>
<gene>
    <name evidence="13" type="ORF">M832_03250</name>
</gene>